<keyword evidence="1" id="KW-0479">Metal-binding</keyword>
<dbReference type="InterPro" id="IPR036875">
    <property type="entry name" value="Znf_CCHC_sf"/>
</dbReference>
<dbReference type="GO" id="GO:0008270">
    <property type="term" value="F:zinc ion binding"/>
    <property type="evidence" value="ECO:0007669"/>
    <property type="project" value="UniProtKB-KW"/>
</dbReference>
<dbReference type="Proteomes" id="UP000887013">
    <property type="component" value="Unassembled WGS sequence"/>
</dbReference>
<dbReference type="PROSITE" id="PS50158">
    <property type="entry name" value="ZF_CCHC"/>
    <property type="match status" value="1"/>
</dbReference>
<sequence length="138" mass="16618">MRILEEIYKRNSCGNPEKRKSNSEDFQKKRKFRANTRFEEKPRYQDLSRDRNNEVFDKHHPLHCYKCGASNHLRHQCPKLRNIWDLANINRIVEGYEEEEFLSPYKTIAEVNGHLMYLSRDTDACFDVICRKCYLTDV</sequence>
<dbReference type="EMBL" id="BMAW01055457">
    <property type="protein sequence ID" value="GFT00965.1"/>
    <property type="molecule type" value="Genomic_DNA"/>
</dbReference>
<dbReference type="OrthoDB" id="6472271at2759"/>
<evidence type="ECO:0000259" key="3">
    <source>
        <dbReference type="PROSITE" id="PS50158"/>
    </source>
</evidence>
<protein>
    <recommendedName>
        <fullName evidence="3">CCHC-type domain-containing protein</fullName>
    </recommendedName>
</protein>
<accession>A0A8X6N9C3</accession>
<name>A0A8X6N9C3_NEPPI</name>
<evidence type="ECO:0000256" key="1">
    <source>
        <dbReference type="PROSITE-ProRule" id="PRU00047"/>
    </source>
</evidence>
<feature type="region of interest" description="Disordered" evidence="2">
    <location>
        <begin position="13"/>
        <end position="32"/>
    </location>
</feature>
<evidence type="ECO:0000313" key="5">
    <source>
        <dbReference type="Proteomes" id="UP000887013"/>
    </source>
</evidence>
<keyword evidence="5" id="KW-1185">Reference proteome</keyword>
<evidence type="ECO:0000313" key="4">
    <source>
        <dbReference type="EMBL" id="GFT00965.1"/>
    </source>
</evidence>
<dbReference type="GO" id="GO:0003676">
    <property type="term" value="F:nucleic acid binding"/>
    <property type="evidence" value="ECO:0007669"/>
    <property type="project" value="InterPro"/>
</dbReference>
<gene>
    <name evidence="4" type="ORF">NPIL_582321</name>
</gene>
<dbReference type="InterPro" id="IPR001878">
    <property type="entry name" value="Znf_CCHC"/>
</dbReference>
<reference evidence="4" key="1">
    <citation type="submission" date="2020-08" db="EMBL/GenBank/DDBJ databases">
        <title>Multicomponent nature underlies the extraordinary mechanical properties of spider dragline silk.</title>
        <authorList>
            <person name="Kono N."/>
            <person name="Nakamura H."/>
            <person name="Mori M."/>
            <person name="Yoshida Y."/>
            <person name="Ohtoshi R."/>
            <person name="Malay A.D."/>
            <person name="Moran D.A.P."/>
            <person name="Tomita M."/>
            <person name="Numata K."/>
            <person name="Arakawa K."/>
        </authorList>
    </citation>
    <scope>NUCLEOTIDE SEQUENCE</scope>
</reference>
<dbReference type="SUPFAM" id="SSF57756">
    <property type="entry name" value="Retrovirus zinc finger-like domains"/>
    <property type="match status" value="1"/>
</dbReference>
<comment type="caution">
    <text evidence="4">The sequence shown here is derived from an EMBL/GenBank/DDBJ whole genome shotgun (WGS) entry which is preliminary data.</text>
</comment>
<evidence type="ECO:0000256" key="2">
    <source>
        <dbReference type="SAM" id="MobiDB-lite"/>
    </source>
</evidence>
<feature type="compositionally biased region" description="Basic and acidic residues" evidence="2">
    <location>
        <begin position="16"/>
        <end position="27"/>
    </location>
</feature>
<dbReference type="AlphaFoldDB" id="A0A8X6N9C3"/>
<keyword evidence="1" id="KW-0863">Zinc-finger</keyword>
<feature type="domain" description="CCHC-type" evidence="3">
    <location>
        <begin position="64"/>
        <end position="79"/>
    </location>
</feature>
<organism evidence="4 5">
    <name type="scientific">Nephila pilipes</name>
    <name type="common">Giant wood spider</name>
    <name type="synonym">Nephila maculata</name>
    <dbReference type="NCBI Taxonomy" id="299642"/>
    <lineage>
        <taxon>Eukaryota</taxon>
        <taxon>Metazoa</taxon>
        <taxon>Ecdysozoa</taxon>
        <taxon>Arthropoda</taxon>
        <taxon>Chelicerata</taxon>
        <taxon>Arachnida</taxon>
        <taxon>Araneae</taxon>
        <taxon>Araneomorphae</taxon>
        <taxon>Entelegynae</taxon>
        <taxon>Araneoidea</taxon>
        <taxon>Nephilidae</taxon>
        <taxon>Nephila</taxon>
    </lineage>
</organism>
<keyword evidence="1" id="KW-0862">Zinc</keyword>
<proteinExistence type="predicted"/>